<evidence type="ECO:0000256" key="1">
    <source>
        <dbReference type="SAM" id="MobiDB-lite"/>
    </source>
</evidence>
<keyword evidence="3" id="KW-1185">Reference proteome</keyword>
<comment type="caution">
    <text evidence="2">The sequence shown here is derived from an EMBL/GenBank/DDBJ whole genome shotgun (WGS) entry which is preliminary data.</text>
</comment>
<proteinExistence type="predicted"/>
<organism evidence="2 3">
    <name type="scientific">Ditylenchus destructor</name>
    <dbReference type="NCBI Taxonomy" id="166010"/>
    <lineage>
        <taxon>Eukaryota</taxon>
        <taxon>Metazoa</taxon>
        <taxon>Ecdysozoa</taxon>
        <taxon>Nematoda</taxon>
        <taxon>Chromadorea</taxon>
        <taxon>Rhabditida</taxon>
        <taxon>Tylenchina</taxon>
        <taxon>Tylenchomorpha</taxon>
        <taxon>Sphaerularioidea</taxon>
        <taxon>Anguinidae</taxon>
        <taxon>Anguininae</taxon>
        <taxon>Ditylenchus</taxon>
    </lineage>
</organism>
<name>A0AAD4RBJ9_9BILA</name>
<accession>A0AAD4RBJ9</accession>
<protein>
    <submittedName>
        <fullName evidence="2">Uncharacterized protein</fullName>
    </submittedName>
</protein>
<gene>
    <name evidence="2" type="ORF">DdX_03758</name>
</gene>
<dbReference type="EMBL" id="JAKKPZ010000003">
    <property type="protein sequence ID" value="KAI1723595.1"/>
    <property type="molecule type" value="Genomic_DNA"/>
</dbReference>
<evidence type="ECO:0000313" key="3">
    <source>
        <dbReference type="Proteomes" id="UP001201812"/>
    </source>
</evidence>
<reference evidence="2" key="1">
    <citation type="submission" date="2022-01" db="EMBL/GenBank/DDBJ databases">
        <title>Genome Sequence Resource for Two Populations of Ditylenchus destructor, the Migratory Endoparasitic Phytonematode.</title>
        <authorList>
            <person name="Zhang H."/>
            <person name="Lin R."/>
            <person name="Xie B."/>
        </authorList>
    </citation>
    <scope>NUCLEOTIDE SEQUENCE</scope>
    <source>
        <strain evidence="2">BazhouSP</strain>
    </source>
</reference>
<sequence length="116" mass="13566">MSTSSQQEITTEENIDLKELFSAPPGYLRYDLRRVPQSKCSRKISLETAKGKKALCRITRSIHRKRVLEYKKEMLRKSWREKLAINASFLLKGDDSRGQLKEQNPSKGTQRLKRQK</sequence>
<feature type="region of interest" description="Disordered" evidence="1">
    <location>
        <begin position="95"/>
        <end position="116"/>
    </location>
</feature>
<dbReference type="Proteomes" id="UP001201812">
    <property type="component" value="Unassembled WGS sequence"/>
</dbReference>
<evidence type="ECO:0000313" key="2">
    <source>
        <dbReference type="EMBL" id="KAI1723595.1"/>
    </source>
</evidence>
<dbReference type="AlphaFoldDB" id="A0AAD4RBJ9"/>